<reference evidence="2" key="2">
    <citation type="journal article" date="2015" name="Data Brief">
        <title>Shoot transcriptome of the giant reed, Arundo donax.</title>
        <authorList>
            <person name="Barrero R.A."/>
            <person name="Guerrero F.D."/>
            <person name="Moolhuijzen P."/>
            <person name="Goolsby J.A."/>
            <person name="Tidwell J."/>
            <person name="Bellgard S.E."/>
            <person name="Bellgard M.I."/>
        </authorList>
    </citation>
    <scope>NUCLEOTIDE SEQUENCE</scope>
    <source>
        <tissue evidence="2">Shoot tissue taken approximately 20 cm above the soil surface</tissue>
    </source>
</reference>
<name>A0A0A9AW10_ARUDO</name>
<protein>
    <submittedName>
        <fullName evidence="2">Uncharacterized protein</fullName>
    </submittedName>
</protein>
<dbReference type="EMBL" id="GBRH01242574">
    <property type="protein sequence ID" value="JAD55321.1"/>
    <property type="molecule type" value="Transcribed_RNA"/>
</dbReference>
<sequence length="44" mass="4642">MADWQVVPRAAQVKLAAEADAAKRNSSAAAGKARRAASDGMAWW</sequence>
<accession>A0A0A9AW10</accession>
<feature type="region of interest" description="Disordered" evidence="1">
    <location>
        <begin position="18"/>
        <end position="44"/>
    </location>
</feature>
<dbReference type="AlphaFoldDB" id="A0A0A9AW10"/>
<feature type="compositionally biased region" description="Low complexity" evidence="1">
    <location>
        <begin position="18"/>
        <end position="31"/>
    </location>
</feature>
<organism evidence="2">
    <name type="scientific">Arundo donax</name>
    <name type="common">Giant reed</name>
    <name type="synonym">Donax arundinaceus</name>
    <dbReference type="NCBI Taxonomy" id="35708"/>
    <lineage>
        <taxon>Eukaryota</taxon>
        <taxon>Viridiplantae</taxon>
        <taxon>Streptophyta</taxon>
        <taxon>Embryophyta</taxon>
        <taxon>Tracheophyta</taxon>
        <taxon>Spermatophyta</taxon>
        <taxon>Magnoliopsida</taxon>
        <taxon>Liliopsida</taxon>
        <taxon>Poales</taxon>
        <taxon>Poaceae</taxon>
        <taxon>PACMAD clade</taxon>
        <taxon>Arundinoideae</taxon>
        <taxon>Arundineae</taxon>
        <taxon>Arundo</taxon>
    </lineage>
</organism>
<proteinExistence type="predicted"/>
<evidence type="ECO:0000256" key="1">
    <source>
        <dbReference type="SAM" id="MobiDB-lite"/>
    </source>
</evidence>
<evidence type="ECO:0000313" key="2">
    <source>
        <dbReference type="EMBL" id="JAD55321.1"/>
    </source>
</evidence>
<reference evidence="2" key="1">
    <citation type="submission" date="2014-09" db="EMBL/GenBank/DDBJ databases">
        <authorList>
            <person name="Magalhaes I.L.F."/>
            <person name="Oliveira U."/>
            <person name="Santos F.R."/>
            <person name="Vidigal T.H.D.A."/>
            <person name="Brescovit A.D."/>
            <person name="Santos A.J."/>
        </authorList>
    </citation>
    <scope>NUCLEOTIDE SEQUENCE</scope>
    <source>
        <tissue evidence="2">Shoot tissue taken approximately 20 cm above the soil surface</tissue>
    </source>
</reference>